<name>A0A285KC18_9ACTN</name>
<protein>
    <recommendedName>
        <fullName evidence="5">Ricin B lectin domain-containing protein</fullName>
    </recommendedName>
</protein>
<evidence type="ECO:0000313" key="4">
    <source>
        <dbReference type="Proteomes" id="UP000219612"/>
    </source>
</evidence>
<dbReference type="OrthoDB" id="3296927at2"/>
<keyword evidence="4" id="KW-1185">Reference proteome</keyword>
<evidence type="ECO:0008006" key="5">
    <source>
        <dbReference type="Google" id="ProtNLM"/>
    </source>
</evidence>
<feature type="region of interest" description="Disordered" evidence="1">
    <location>
        <begin position="30"/>
        <end position="89"/>
    </location>
</feature>
<dbReference type="AlphaFoldDB" id="A0A285KC18"/>
<evidence type="ECO:0000313" key="3">
    <source>
        <dbReference type="EMBL" id="SNY69783.1"/>
    </source>
</evidence>
<evidence type="ECO:0000256" key="2">
    <source>
        <dbReference type="SAM" id="SignalP"/>
    </source>
</evidence>
<feature type="chain" id="PRO_5038895683" description="Ricin B lectin domain-containing protein" evidence="2">
    <location>
        <begin position="27"/>
        <end position="250"/>
    </location>
</feature>
<evidence type="ECO:0000256" key="1">
    <source>
        <dbReference type="SAM" id="MobiDB-lite"/>
    </source>
</evidence>
<sequence>MRGTDSLRAGVLAAAAAGLLLTSACGADNAAAPTSAPSAPASSPVDLAGDVTALPDPATPATTAPATTAPTRTSAASRTATTASASPRGGVFSGTRQVFLLPKNSEATVGVVTGNKLGLSSSFGDKDLFVIVPSGDRFSIKTAKLRVGGEPLCVSAKVGPGGAPALIHLVGCDAAAPSQKFRFRETGESNGKPTYTIYTGADTFIVQDPTGEIAGLGTGVIAATIGEGTADIDTPFVLADKGKASLPALD</sequence>
<reference evidence="3 4" key="1">
    <citation type="submission" date="2017-09" db="EMBL/GenBank/DDBJ databases">
        <authorList>
            <person name="Ehlers B."/>
            <person name="Leendertz F.H."/>
        </authorList>
    </citation>
    <scope>NUCLEOTIDE SEQUENCE [LARGE SCALE GENOMIC DNA]</scope>
    <source>
        <strain evidence="3 4">CGMCC 4.6857</strain>
    </source>
</reference>
<feature type="signal peptide" evidence="2">
    <location>
        <begin position="1"/>
        <end position="26"/>
    </location>
</feature>
<dbReference type="EMBL" id="OBDY01000036">
    <property type="protein sequence ID" value="SNY69783.1"/>
    <property type="molecule type" value="Genomic_DNA"/>
</dbReference>
<feature type="compositionally biased region" description="Low complexity" evidence="1">
    <location>
        <begin position="59"/>
        <end position="88"/>
    </location>
</feature>
<dbReference type="Proteomes" id="UP000219612">
    <property type="component" value="Unassembled WGS sequence"/>
</dbReference>
<dbReference type="RefSeq" id="WP_097328271.1">
    <property type="nucleotide sequence ID" value="NZ_OBDY01000036.1"/>
</dbReference>
<gene>
    <name evidence="3" type="ORF">SAMN05421748_1369</name>
</gene>
<dbReference type="PROSITE" id="PS51257">
    <property type="entry name" value="PROKAR_LIPOPROTEIN"/>
    <property type="match status" value="1"/>
</dbReference>
<feature type="compositionally biased region" description="Low complexity" evidence="1">
    <location>
        <begin position="30"/>
        <end position="44"/>
    </location>
</feature>
<keyword evidence="2" id="KW-0732">Signal</keyword>
<organism evidence="3 4">
    <name type="scientific">Paractinoplanes atraurantiacus</name>
    <dbReference type="NCBI Taxonomy" id="1036182"/>
    <lineage>
        <taxon>Bacteria</taxon>
        <taxon>Bacillati</taxon>
        <taxon>Actinomycetota</taxon>
        <taxon>Actinomycetes</taxon>
        <taxon>Micromonosporales</taxon>
        <taxon>Micromonosporaceae</taxon>
        <taxon>Paractinoplanes</taxon>
    </lineage>
</organism>
<accession>A0A285KC18</accession>
<proteinExistence type="predicted"/>